<organism evidence="1 2">
    <name type="scientific">Umezawaea tangerina</name>
    <dbReference type="NCBI Taxonomy" id="84725"/>
    <lineage>
        <taxon>Bacteria</taxon>
        <taxon>Bacillati</taxon>
        <taxon>Actinomycetota</taxon>
        <taxon>Actinomycetes</taxon>
        <taxon>Pseudonocardiales</taxon>
        <taxon>Pseudonocardiaceae</taxon>
        <taxon>Umezawaea</taxon>
    </lineage>
</organism>
<sequence length="106" mass="11733">MAGQLDAYNALDLERFLEHFVDDVPVLTFPGNEVMADRSGPAFRVKCQELFTANPGLHVKLVSRMVHGRIVVDQELVTGLSSGGVRSAVAMYEVGEEKIQRVWFVA</sequence>
<evidence type="ECO:0000313" key="1">
    <source>
        <dbReference type="EMBL" id="PRY34769.1"/>
    </source>
</evidence>
<name>A0A2T0SMX9_9PSEU</name>
<gene>
    <name evidence="1" type="ORF">CLV43_11545</name>
</gene>
<evidence type="ECO:0000313" key="2">
    <source>
        <dbReference type="Proteomes" id="UP000239494"/>
    </source>
</evidence>
<accession>A0A2T0SMX9</accession>
<evidence type="ECO:0008006" key="3">
    <source>
        <dbReference type="Google" id="ProtNLM"/>
    </source>
</evidence>
<dbReference type="InterPro" id="IPR032710">
    <property type="entry name" value="NTF2-like_dom_sf"/>
</dbReference>
<proteinExistence type="predicted"/>
<dbReference type="Gene3D" id="3.10.450.50">
    <property type="match status" value="1"/>
</dbReference>
<dbReference type="Proteomes" id="UP000239494">
    <property type="component" value="Unassembled WGS sequence"/>
</dbReference>
<protein>
    <recommendedName>
        <fullName evidence="3">SnoaL-like domain-containing protein</fullName>
    </recommendedName>
</protein>
<dbReference type="RefSeq" id="WP_211304764.1">
    <property type="nucleotide sequence ID" value="NZ_PVTF01000015.1"/>
</dbReference>
<reference evidence="1 2" key="1">
    <citation type="submission" date="2018-03" db="EMBL/GenBank/DDBJ databases">
        <title>Genomic Encyclopedia of Archaeal and Bacterial Type Strains, Phase II (KMG-II): from individual species to whole genera.</title>
        <authorList>
            <person name="Goeker M."/>
        </authorList>
    </citation>
    <scope>NUCLEOTIDE SEQUENCE [LARGE SCALE GENOMIC DNA]</scope>
    <source>
        <strain evidence="1 2">DSM 44720</strain>
    </source>
</reference>
<dbReference type="AlphaFoldDB" id="A0A2T0SMX9"/>
<comment type="caution">
    <text evidence="1">The sequence shown here is derived from an EMBL/GenBank/DDBJ whole genome shotgun (WGS) entry which is preliminary data.</text>
</comment>
<dbReference type="SUPFAM" id="SSF54427">
    <property type="entry name" value="NTF2-like"/>
    <property type="match status" value="1"/>
</dbReference>
<keyword evidence="2" id="KW-1185">Reference proteome</keyword>
<dbReference type="EMBL" id="PVTF01000015">
    <property type="protein sequence ID" value="PRY34769.1"/>
    <property type="molecule type" value="Genomic_DNA"/>
</dbReference>